<dbReference type="Pfam" id="PF01039">
    <property type="entry name" value="Carboxyl_trans"/>
    <property type="match status" value="1"/>
</dbReference>
<dbReference type="Proteomes" id="UP000033393">
    <property type="component" value="Unassembled WGS sequence"/>
</dbReference>
<evidence type="ECO:0000259" key="1">
    <source>
        <dbReference type="Pfam" id="PF01039"/>
    </source>
</evidence>
<evidence type="ECO:0000313" key="3">
    <source>
        <dbReference type="Proteomes" id="UP000033393"/>
    </source>
</evidence>
<dbReference type="OrthoDB" id="9803706at2"/>
<protein>
    <recommendedName>
        <fullName evidence="1">Acetyl-coenzyme A carboxylase carboxyl transferase subunit beta domain-containing protein</fullName>
    </recommendedName>
</protein>
<dbReference type="GO" id="GO:0004658">
    <property type="term" value="F:propionyl-CoA carboxylase activity"/>
    <property type="evidence" value="ECO:0007669"/>
    <property type="project" value="TreeGrafter"/>
</dbReference>
<feature type="domain" description="Acetyl-coenzyme A carboxylase carboxyl transferase subunit beta" evidence="1">
    <location>
        <begin position="26"/>
        <end position="106"/>
    </location>
</feature>
<reference evidence="2 3" key="1">
    <citation type="submission" date="2015-02" db="EMBL/GenBank/DDBJ databases">
        <authorList>
            <person name="Ju K.-S."/>
            <person name="Doroghazi J.R."/>
            <person name="Metcalf W."/>
        </authorList>
    </citation>
    <scope>NUCLEOTIDE SEQUENCE [LARGE SCALE GENOMIC DNA]</scope>
    <source>
        <strain evidence="2 3">NRRL B-16140</strain>
    </source>
</reference>
<organism evidence="2 3">
    <name type="scientific">Lentzea aerocolonigenes</name>
    <name type="common">Lechevalieria aerocolonigenes</name>
    <name type="synonym">Saccharothrix aerocolonigenes</name>
    <dbReference type="NCBI Taxonomy" id="68170"/>
    <lineage>
        <taxon>Bacteria</taxon>
        <taxon>Bacillati</taxon>
        <taxon>Actinomycetota</taxon>
        <taxon>Actinomycetes</taxon>
        <taxon>Pseudonocardiales</taxon>
        <taxon>Pseudonocardiaceae</taxon>
        <taxon>Lentzea</taxon>
    </lineage>
</organism>
<dbReference type="AlphaFoldDB" id="A0A0F0H7V0"/>
<dbReference type="SUPFAM" id="SSF52096">
    <property type="entry name" value="ClpP/crotonase"/>
    <property type="match status" value="1"/>
</dbReference>
<evidence type="ECO:0000313" key="2">
    <source>
        <dbReference type="EMBL" id="KJK49693.1"/>
    </source>
</evidence>
<dbReference type="EMBL" id="JYJG01000076">
    <property type="protein sequence ID" value="KJK49693.1"/>
    <property type="molecule type" value="Genomic_DNA"/>
</dbReference>
<dbReference type="PANTHER" id="PTHR43842:SF2">
    <property type="entry name" value="PROPIONYL-COA CARBOXYLASE BETA CHAIN, MITOCHONDRIAL"/>
    <property type="match status" value="1"/>
</dbReference>
<name>A0A0F0H7V0_LENAE</name>
<accession>A0A0F0H7V0</accession>
<dbReference type="GO" id="GO:0009317">
    <property type="term" value="C:acetyl-CoA carboxylase complex"/>
    <property type="evidence" value="ECO:0007669"/>
    <property type="project" value="TreeGrafter"/>
</dbReference>
<keyword evidence="3" id="KW-1185">Reference proteome</keyword>
<gene>
    <name evidence="2" type="ORF">UK23_13185</name>
</gene>
<dbReference type="InterPro" id="IPR034733">
    <property type="entry name" value="AcCoA_carboxyl_beta"/>
</dbReference>
<dbReference type="RefSeq" id="WP_045311758.1">
    <property type="nucleotide sequence ID" value="NZ_JYJG01000076.1"/>
</dbReference>
<dbReference type="InterPro" id="IPR029045">
    <property type="entry name" value="ClpP/crotonase-like_dom_sf"/>
</dbReference>
<sequence>MDGLTSQLLDAAPLLLGSSHSLKASLGRLDGRTVGVVEESGPLDAATAEQGARFVRMCDAFGIPLIAIAGSPQPGGEVHGGALLHAFAESAVPRITLVTGPAHVTMIAETTCASFADPRDARRALVEAFCKFGP</sequence>
<dbReference type="PANTHER" id="PTHR43842">
    <property type="entry name" value="PROPIONYL-COA CARBOXYLASE BETA CHAIN"/>
    <property type="match status" value="1"/>
</dbReference>
<dbReference type="PATRIC" id="fig|68170.10.peg.2413"/>
<dbReference type="Gene3D" id="3.90.226.10">
    <property type="entry name" value="2-enoyl-CoA Hydratase, Chain A, domain 1"/>
    <property type="match status" value="1"/>
</dbReference>
<dbReference type="InterPro" id="IPR051047">
    <property type="entry name" value="AccD/PCCB"/>
</dbReference>
<comment type="caution">
    <text evidence="2">The sequence shown here is derived from an EMBL/GenBank/DDBJ whole genome shotgun (WGS) entry which is preliminary data.</text>
</comment>
<proteinExistence type="predicted"/>